<dbReference type="SUPFAM" id="SSF53223">
    <property type="entry name" value="Aminoacid dehydrogenase-like, N-terminal domain"/>
    <property type="match status" value="1"/>
</dbReference>
<dbReference type="InterPro" id="IPR046346">
    <property type="entry name" value="Aminoacid_DH-like_N_sf"/>
</dbReference>
<accession>A0AAX2IF91</accession>
<dbReference type="InterPro" id="IPR022893">
    <property type="entry name" value="Shikimate_DH_fam"/>
</dbReference>
<dbReference type="RefSeq" id="WP_002678671.1">
    <property type="nucleotide sequence ID" value="NZ_CP022385.1"/>
</dbReference>
<dbReference type="PANTHER" id="PTHR21089:SF1">
    <property type="entry name" value="BIFUNCTIONAL 3-DEHYDROQUINATE DEHYDRATASE_SHIKIMATE DEHYDROGENASE, CHLOROPLASTIC"/>
    <property type="match status" value="1"/>
</dbReference>
<dbReference type="AlphaFoldDB" id="A0AAX2IF91"/>
<gene>
    <name evidence="6" type="primary">aroE</name>
    <name evidence="5" type="ORF">CGC55_14010</name>
    <name evidence="6" type="ORF">NCTC11653_02650</name>
</gene>
<evidence type="ECO:0000313" key="7">
    <source>
        <dbReference type="Proteomes" id="UP000217301"/>
    </source>
</evidence>
<evidence type="ECO:0000256" key="3">
    <source>
        <dbReference type="ARBA" id="ARBA00023141"/>
    </source>
</evidence>
<dbReference type="EMBL" id="UAVP01000011">
    <property type="protein sequence ID" value="SQA76718.1"/>
    <property type="molecule type" value="Genomic_DNA"/>
</dbReference>
<evidence type="ECO:0000313" key="6">
    <source>
        <dbReference type="EMBL" id="SQA76718.1"/>
    </source>
</evidence>
<dbReference type="Gene3D" id="3.40.50.720">
    <property type="entry name" value="NAD(P)-binding Rossmann-like Domain"/>
    <property type="match status" value="1"/>
</dbReference>
<sequence length="250" mass="28447">MNDIYALVGKNIDYSFSRNYFTEKFKREDVKNSQYVNFDIQNIDELTDLLRATPNLKGMNVTIPYKRDIIKFLIAVDPTAYDIGAVNTIQVTPKGLIGYNTDCYGFRESLRPLLQPHHTFALILGTGGASSAVAYALKQLRIRAQFVSRTPKEGQLAYDKLTPELFQKYTLIVNCTPLGTFPNITDCPPIPYEYITPQHLLYDLIYNPAETTFLQKGKQRGATICNGLQMLVLQAEKSWEIWQKNSDLTN</sequence>
<reference evidence="5" key="1">
    <citation type="journal article" date="2017" name="Genome Announc.">
        <title>Twelve Complete Reference Genomes of Clinical Isolates in the Capnocytophaga Genus.</title>
        <authorList>
            <person name="Villarma A."/>
            <person name="Gulvik C.A."/>
            <person name="Rowe L.A."/>
            <person name="Sheth M."/>
            <person name="Juieng P."/>
            <person name="Nicholson A.C."/>
            <person name="Loparev V.N."/>
            <person name="McQuiston J.R."/>
        </authorList>
    </citation>
    <scope>NUCLEOTIDE SEQUENCE</scope>
    <source>
        <strain evidence="5">KC1668</strain>
    </source>
</reference>
<comment type="pathway">
    <text evidence="1">Metabolic intermediate biosynthesis; chorismate biosynthesis; chorismate from D-erythrose 4-phosphate and phosphoenolpyruvate: step 4/7.</text>
</comment>
<protein>
    <submittedName>
        <fullName evidence="6">Shikimate dehydrogenase</fullName>
        <ecNumber evidence="6">1.1.1.25</ecNumber>
    </submittedName>
</protein>
<dbReference type="GO" id="GO:0005829">
    <property type="term" value="C:cytosol"/>
    <property type="evidence" value="ECO:0007669"/>
    <property type="project" value="TreeGrafter"/>
</dbReference>
<proteinExistence type="predicted"/>
<dbReference type="Proteomes" id="UP000217301">
    <property type="component" value="Chromosome"/>
</dbReference>
<keyword evidence="3" id="KW-0057">Aromatic amino acid biosynthesis</keyword>
<evidence type="ECO:0000313" key="5">
    <source>
        <dbReference type="EMBL" id="ATA85541.1"/>
    </source>
</evidence>
<keyword evidence="2 6" id="KW-0560">Oxidoreductase</keyword>
<dbReference type="EC" id="1.1.1.25" evidence="6"/>
<feature type="domain" description="Shikimate dehydrogenase substrate binding N-terminal" evidence="4">
    <location>
        <begin position="7"/>
        <end position="89"/>
    </location>
</feature>
<dbReference type="Proteomes" id="UP000249902">
    <property type="component" value="Unassembled WGS sequence"/>
</dbReference>
<evidence type="ECO:0000313" key="8">
    <source>
        <dbReference type="Proteomes" id="UP000249902"/>
    </source>
</evidence>
<evidence type="ECO:0000256" key="2">
    <source>
        <dbReference type="ARBA" id="ARBA00023002"/>
    </source>
</evidence>
<dbReference type="InterPro" id="IPR013708">
    <property type="entry name" value="Shikimate_DH-bd_N"/>
</dbReference>
<dbReference type="GO" id="GO:0019632">
    <property type="term" value="P:shikimate metabolic process"/>
    <property type="evidence" value="ECO:0007669"/>
    <property type="project" value="TreeGrafter"/>
</dbReference>
<evidence type="ECO:0000256" key="1">
    <source>
        <dbReference type="ARBA" id="ARBA00004871"/>
    </source>
</evidence>
<dbReference type="InterPro" id="IPR036291">
    <property type="entry name" value="NAD(P)-bd_dom_sf"/>
</dbReference>
<dbReference type="GO" id="GO:0004764">
    <property type="term" value="F:shikimate 3-dehydrogenase (NADP+) activity"/>
    <property type="evidence" value="ECO:0007669"/>
    <property type="project" value="UniProtKB-EC"/>
</dbReference>
<reference evidence="6 8" key="3">
    <citation type="submission" date="2018-06" db="EMBL/GenBank/DDBJ databases">
        <authorList>
            <consortium name="Pathogen Informatics"/>
            <person name="Doyle S."/>
        </authorList>
    </citation>
    <scope>NUCLEOTIDE SEQUENCE [LARGE SCALE GENOMIC DNA]</scope>
    <source>
        <strain evidence="6 8">NCTC11653</strain>
    </source>
</reference>
<dbReference type="GO" id="GO:0009073">
    <property type="term" value="P:aromatic amino acid family biosynthetic process"/>
    <property type="evidence" value="ECO:0007669"/>
    <property type="project" value="UniProtKB-KW"/>
</dbReference>
<keyword evidence="3" id="KW-0028">Amino-acid biosynthesis</keyword>
<organism evidence="6 8">
    <name type="scientific">Capnocytophaga sputigena</name>
    <dbReference type="NCBI Taxonomy" id="1019"/>
    <lineage>
        <taxon>Bacteria</taxon>
        <taxon>Pseudomonadati</taxon>
        <taxon>Bacteroidota</taxon>
        <taxon>Flavobacteriia</taxon>
        <taxon>Flavobacteriales</taxon>
        <taxon>Flavobacteriaceae</taxon>
        <taxon>Capnocytophaga</taxon>
    </lineage>
</organism>
<dbReference type="KEGG" id="cspu:CGC55_14010"/>
<reference evidence="7" key="2">
    <citation type="submission" date="2017-06" db="EMBL/GenBank/DDBJ databases">
        <title>Capnocytophaga spp. assemblies.</title>
        <authorList>
            <person name="Gulvik C.A."/>
        </authorList>
    </citation>
    <scope>NUCLEOTIDE SEQUENCE [LARGE SCALE GENOMIC DNA]</scope>
    <source>
        <strain evidence="7">KC1668</strain>
    </source>
</reference>
<dbReference type="SUPFAM" id="SSF51735">
    <property type="entry name" value="NAD(P)-binding Rossmann-fold domains"/>
    <property type="match status" value="1"/>
</dbReference>
<dbReference type="GO" id="GO:0050661">
    <property type="term" value="F:NADP binding"/>
    <property type="evidence" value="ECO:0007669"/>
    <property type="project" value="TreeGrafter"/>
</dbReference>
<evidence type="ECO:0000259" key="4">
    <source>
        <dbReference type="Pfam" id="PF08501"/>
    </source>
</evidence>
<keyword evidence="7" id="KW-1185">Reference proteome</keyword>
<dbReference type="Gene3D" id="3.40.50.10860">
    <property type="entry name" value="Leucine Dehydrogenase, chain A, domain 1"/>
    <property type="match status" value="1"/>
</dbReference>
<dbReference type="CDD" id="cd01065">
    <property type="entry name" value="NAD_bind_Shikimate_DH"/>
    <property type="match status" value="1"/>
</dbReference>
<dbReference type="Pfam" id="PF08501">
    <property type="entry name" value="Shikimate_dh_N"/>
    <property type="match status" value="1"/>
</dbReference>
<dbReference type="PANTHER" id="PTHR21089">
    <property type="entry name" value="SHIKIMATE DEHYDROGENASE"/>
    <property type="match status" value="1"/>
</dbReference>
<dbReference type="GO" id="GO:0009423">
    <property type="term" value="P:chorismate biosynthetic process"/>
    <property type="evidence" value="ECO:0007669"/>
    <property type="project" value="TreeGrafter"/>
</dbReference>
<dbReference type="EMBL" id="CP022385">
    <property type="protein sequence ID" value="ATA85541.1"/>
    <property type="molecule type" value="Genomic_DNA"/>
</dbReference>
<name>A0AAX2IF91_CAPSP</name>